<proteinExistence type="predicted"/>
<evidence type="ECO:0000313" key="3">
    <source>
        <dbReference type="Proteomes" id="UP000663722"/>
    </source>
</evidence>
<organism evidence="2 3">
    <name type="scientific">Desulfonema magnum</name>
    <dbReference type="NCBI Taxonomy" id="45655"/>
    <lineage>
        <taxon>Bacteria</taxon>
        <taxon>Pseudomonadati</taxon>
        <taxon>Thermodesulfobacteriota</taxon>
        <taxon>Desulfobacteria</taxon>
        <taxon>Desulfobacterales</taxon>
        <taxon>Desulfococcaceae</taxon>
        <taxon>Desulfonema</taxon>
    </lineage>
</organism>
<feature type="region of interest" description="Disordered" evidence="1">
    <location>
        <begin position="1"/>
        <end position="21"/>
    </location>
</feature>
<dbReference type="AlphaFoldDB" id="A0A975GMD9"/>
<reference evidence="2" key="1">
    <citation type="journal article" date="2021" name="Microb. Physiol.">
        <title>Proteogenomic Insights into the Physiology of Marine, Sulfate-Reducing, Filamentous Desulfonema limicola and Desulfonema magnum.</title>
        <authorList>
            <person name="Schnaars V."/>
            <person name="Wohlbrand L."/>
            <person name="Scheve S."/>
            <person name="Hinrichs C."/>
            <person name="Reinhardt R."/>
            <person name="Rabus R."/>
        </authorList>
    </citation>
    <scope>NUCLEOTIDE SEQUENCE</scope>
    <source>
        <strain evidence="2">4be13</strain>
    </source>
</reference>
<gene>
    <name evidence="2" type="ORF">dnm_026030</name>
</gene>
<name>A0A975GMD9_9BACT</name>
<dbReference type="Proteomes" id="UP000663722">
    <property type="component" value="Chromosome"/>
</dbReference>
<protein>
    <submittedName>
        <fullName evidence="2">Uncharacterized protein</fullName>
    </submittedName>
</protein>
<keyword evidence="3" id="KW-1185">Reference proteome</keyword>
<dbReference type="KEGG" id="dmm:dnm_026030"/>
<evidence type="ECO:0000256" key="1">
    <source>
        <dbReference type="SAM" id="MobiDB-lite"/>
    </source>
</evidence>
<dbReference type="EMBL" id="CP061800">
    <property type="protein sequence ID" value="QTA86579.1"/>
    <property type="molecule type" value="Genomic_DNA"/>
</dbReference>
<evidence type="ECO:0000313" key="2">
    <source>
        <dbReference type="EMBL" id="QTA86579.1"/>
    </source>
</evidence>
<sequence length="68" mass="7397">MPGSEFPPFLSPGGTTENSPAIHCREPDFSSFLSPGGTTENSPVIHCREANSHRCKVKELLNCKNILL</sequence>
<accession>A0A975GMD9</accession>